<keyword evidence="5 8" id="KW-0547">Nucleotide-binding</keyword>
<proteinExistence type="inferred from homology"/>
<dbReference type="InterPro" id="IPR004821">
    <property type="entry name" value="Cyt_trans-like"/>
</dbReference>
<dbReference type="HAMAP" id="MF_00158">
    <property type="entry name" value="PanC"/>
    <property type="match status" value="1"/>
</dbReference>
<dbReference type="SUPFAM" id="SSF52374">
    <property type="entry name" value="Nucleotidylyl transferase"/>
    <property type="match status" value="1"/>
</dbReference>
<reference evidence="9 10" key="1">
    <citation type="submission" date="2019-03" db="EMBL/GenBank/DDBJ databases">
        <title>Systems level insights into methane cycling in arid and semi-arid ecosystems.</title>
        <authorList>
            <person name="Kalyuzhnaya M."/>
        </authorList>
    </citation>
    <scope>NUCLEOTIDE SEQUENCE [LARGE SCALE GENOMIC DNA]</scope>
    <source>
        <strain evidence="9 10">S-1</strain>
    </source>
</reference>
<dbReference type="InterPro" id="IPR042176">
    <property type="entry name" value="Pantoate_ligase_C"/>
</dbReference>
<keyword evidence="4 8" id="KW-0566">Pantothenate biosynthesis</keyword>
<comment type="similarity">
    <text evidence="2 8">Belongs to the pantothenate synthetase family.</text>
</comment>
<feature type="binding site" evidence="8">
    <location>
        <begin position="153"/>
        <end position="156"/>
    </location>
    <ligand>
        <name>ATP</name>
        <dbReference type="ChEBI" id="CHEBI:30616"/>
    </ligand>
</feature>
<dbReference type="Proteomes" id="UP000295649">
    <property type="component" value="Unassembled WGS sequence"/>
</dbReference>
<feature type="binding site" evidence="8">
    <location>
        <begin position="36"/>
        <end position="43"/>
    </location>
    <ligand>
        <name>ATP</name>
        <dbReference type="ChEBI" id="CHEBI:30616"/>
    </ligand>
</feature>
<gene>
    <name evidence="8" type="primary">panC</name>
    <name evidence="9" type="ORF">EDE11_11167</name>
</gene>
<organism evidence="9 10">
    <name type="scientific">Methylomonas methanica</name>
    <dbReference type="NCBI Taxonomy" id="421"/>
    <lineage>
        <taxon>Bacteria</taxon>
        <taxon>Pseudomonadati</taxon>
        <taxon>Pseudomonadota</taxon>
        <taxon>Gammaproteobacteria</taxon>
        <taxon>Methylococcales</taxon>
        <taxon>Methylococcaceae</taxon>
        <taxon>Methylomonas</taxon>
    </lineage>
</organism>
<dbReference type="NCBIfam" id="TIGR00018">
    <property type="entry name" value="panC"/>
    <property type="match status" value="1"/>
</dbReference>
<dbReference type="PANTHER" id="PTHR21299">
    <property type="entry name" value="CYTIDYLATE KINASE/PANTOATE-BETA-ALANINE LIGASE"/>
    <property type="match status" value="1"/>
</dbReference>
<evidence type="ECO:0000256" key="5">
    <source>
        <dbReference type="ARBA" id="ARBA00022741"/>
    </source>
</evidence>
<evidence type="ECO:0000256" key="3">
    <source>
        <dbReference type="ARBA" id="ARBA00022598"/>
    </source>
</evidence>
<keyword evidence="3 8" id="KW-0436">Ligase</keyword>
<dbReference type="PANTHER" id="PTHR21299:SF1">
    <property type="entry name" value="PANTOATE--BETA-ALANINE LIGASE"/>
    <property type="match status" value="1"/>
</dbReference>
<accession>A0ABY2CPB7</accession>
<comment type="catalytic activity">
    <reaction evidence="7 8">
        <text>(R)-pantoate + beta-alanine + ATP = (R)-pantothenate + AMP + diphosphate + H(+)</text>
        <dbReference type="Rhea" id="RHEA:10912"/>
        <dbReference type="ChEBI" id="CHEBI:15378"/>
        <dbReference type="ChEBI" id="CHEBI:15980"/>
        <dbReference type="ChEBI" id="CHEBI:29032"/>
        <dbReference type="ChEBI" id="CHEBI:30616"/>
        <dbReference type="ChEBI" id="CHEBI:33019"/>
        <dbReference type="ChEBI" id="CHEBI:57966"/>
        <dbReference type="ChEBI" id="CHEBI:456215"/>
        <dbReference type="EC" id="6.3.2.1"/>
    </reaction>
</comment>
<keyword evidence="8" id="KW-0963">Cytoplasm</keyword>
<protein>
    <recommendedName>
        <fullName evidence="8">Pantothenate synthetase</fullName>
        <shortName evidence="8">PS</shortName>
        <ecNumber evidence="8">6.3.2.1</ecNumber>
    </recommendedName>
    <alternativeName>
        <fullName evidence="8">Pantoate--beta-alanine ligase</fullName>
    </alternativeName>
    <alternativeName>
        <fullName evidence="8">Pantoate-activating enzyme</fullName>
    </alternativeName>
</protein>
<comment type="subunit">
    <text evidence="8">Homodimer.</text>
</comment>
<feature type="binding site" evidence="8">
    <location>
        <position position="159"/>
    </location>
    <ligand>
        <name>(R)-pantoate</name>
        <dbReference type="ChEBI" id="CHEBI:15980"/>
    </ligand>
</feature>
<feature type="active site" description="Proton donor" evidence="8">
    <location>
        <position position="43"/>
    </location>
</feature>
<comment type="function">
    <text evidence="8">Catalyzes the condensation of pantoate with beta-alanine in an ATP-dependent reaction via a pantoyl-adenylate intermediate.</text>
</comment>
<evidence type="ECO:0000256" key="4">
    <source>
        <dbReference type="ARBA" id="ARBA00022655"/>
    </source>
</evidence>
<keyword evidence="6 8" id="KW-0067">ATP-binding</keyword>
<dbReference type="InterPro" id="IPR003721">
    <property type="entry name" value="Pantoate_ligase"/>
</dbReference>
<evidence type="ECO:0000256" key="7">
    <source>
        <dbReference type="ARBA" id="ARBA00048258"/>
    </source>
</evidence>
<feature type="binding site" evidence="8">
    <location>
        <position position="67"/>
    </location>
    <ligand>
        <name>beta-alanine</name>
        <dbReference type="ChEBI" id="CHEBI:57966"/>
    </ligand>
</feature>
<feature type="binding site" evidence="8">
    <location>
        <position position="67"/>
    </location>
    <ligand>
        <name>(R)-pantoate</name>
        <dbReference type="ChEBI" id="CHEBI:15980"/>
    </ligand>
</feature>
<feature type="binding site" evidence="8">
    <location>
        <begin position="190"/>
        <end position="193"/>
    </location>
    <ligand>
        <name>ATP</name>
        <dbReference type="ChEBI" id="CHEBI:30616"/>
    </ligand>
</feature>
<dbReference type="NCBIfam" id="TIGR00125">
    <property type="entry name" value="cyt_tran_rel"/>
    <property type="match status" value="1"/>
</dbReference>
<name>A0ABY2CPB7_METMH</name>
<keyword evidence="10" id="KW-1185">Reference proteome</keyword>
<evidence type="ECO:0000256" key="6">
    <source>
        <dbReference type="ARBA" id="ARBA00022840"/>
    </source>
</evidence>
<comment type="pathway">
    <text evidence="1 8">Cofactor biosynthesis; (R)-pantothenate biosynthesis; (R)-pantothenate from (R)-pantoate and beta-alanine: step 1/1.</text>
</comment>
<evidence type="ECO:0000256" key="8">
    <source>
        <dbReference type="HAMAP-Rule" id="MF_00158"/>
    </source>
</evidence>
<dbReference type="InterPro" id="IPR014729">
    <property type="entry name" value="Rossmann-like_a/b/a_fold"/>
</dbReference>
<evidence type="ECO:0000313" key="10">
    <source>
        <dbReference type="Proteomes" id="UP000295649"/>
    </source>
</evidence>
<evidence type="ECO:0000256" key="2">
    <source>
        <dbReference type="ARBA" id="ARBA00009256"/>
    </source>
</evidence>
<dbReference type="CDD" id="cd00560">
    <property type="entry name" value="PanC"/>
    <property type="match status" value="1"/>
</dbReference>
<dbReference type="Gene3D" id="3.40.50.620">
    <property type="entry name" value="HUPs"/>
    <property type="match status" value="1"/>
</dbReference>
<dbReference type="Gene3D" id="3.30.1300.10">
    <property type="entry name" value="Pantoate-beta-alanine ligase, C-terminal domain"/>
    <property type="match status" value="1"/>
</dbReference>
<evidence type="ECO:0000313" key="9">
    <source>
        <dbReference type="EMBL" id="TCV82812.1"/>
    </source>
</evidence>
<sequence>MFRGFLMQIATSVAALREVIRQWRQAGLSVGFVPTMGNLHAGHIKLVSTARQQADKVVVSIFVNPTQFGPNEDFASYPRTEQQDQEKLLASGADLLFLPAVTEMYPQTTQTGISVSGLSALHCGASRPGHFDGVALVVCKLLNMVQPDLLLLGEKDFQQLTLIRQMVTDLNIPVTVQGVATVREDDGLAMSSRNGYLTEQQRKQAPTLYQALCAARDEILAGHDDFPAIAERQCQNLQQAGFAVDYFSICRSKDLLPAGPSDPDLLILTAAKLGATRLIDNLYFSKTSS</sequence>
<evidence type="ECO:0000256" key="1">
    <source>
        <dbReference type="ARBA" id="ARBA00004990"/>
    </source>
</evidence>
<dbReference type="EMBL" id="SMCN01000011">
    <property type="protein sequence ID" value="TCV82812.1"/>
    <property type="molecule type" value="Genomic_DNA"/>
</dbReference>
<comment type="subcellular location">
    <subcellularLocation>
        <location evidence="8">Cytoplasm</location>
    </subcellularLocation>
</comment>
<comment type="miscellaneous">
    <text evidence="8">The reaction proceeds by a bi uni uni bi ping pong mechanism.</text>
</comment>
<dbReference type="Pfam" id="PF02569">
    <property type="entry name" value="Pantoate_ligase"/>
    <property type="match status" value="1"/>
</dbReference>
<comment type="caution">
    <text evidence="9">The sequence shown here is derived from an EMBL/GenBank/DDBJ whole genome shotgun (WGS) entry which is preliminary data.</text>
</comment>
<dbReference type="EC" id="6.3.2.1" evidence="8"/>
<feature type="binding site" evidence="8">
    <location>
        <position position="182"/>
    </location>
    <ligand>
        <name>ATP</name>
        <dbReference type="ChEBI" id="CHEBI:30616"/>
    </ligand>
</feature>